<dbReference type="PANTHER" id="PTHR33736:SF12">
    <property type="entry name" value="F-BOX DOMAIN-CONTAINING PROTEIN"/>
    <property type="match status" value="1"/>
</dbReference>
<reference evidence="3" key="2">
    <citation type="submission" date="2025-08" db="UniProtKB">
        <authorList>
            <consortium name="RefSeq"/>
        </authorList>
    </citation>
    <scope>IDENTIFICATION</scope>
    <source>
        <tissue evidence="3">Leaf</tissue>
    </source>
</reference>
<feature type="domain" description="F-box" evidence="1">
    <location>
        <begin position="13"/>
        <end position="53"/>
    </location>
</feature>
<dbReference type="Gene3D" id="1.20.1280.50">
    <property type="match status" value="1"/>
</dbReference>
<evidence type="ECO:0000313" key="2">
    <source>
        <dbReference type="Proteomes" id="UP000813463"/>
    </source>
</evidence>
<evidence type="ECO:0000313" key="3">
    <source>
        <dbReference type="RefSeq" id="XP_021861309.1"/>
    </source>
</evidence>
<name>A0A9R0K7F3_SPIOL</name>
<dbReference type="InterPro" id="IPR045283">
    <property type="entry name" value="AT3G44326-like"/>
</dbReference>
<dbReference type="AlphaFoldDB" id="A0A9R0K7F3"/>
<dbReference type="RefSeq" id="XP_021861309.1">
    <property type="nucleotide sequence ID" value="XM_022005617.2"/>
</dbReference>
<dbReference type="PANTHER" id="PTHR33736">
    <property type="entry name" value="F-BOX PROTEIN-RELATED"/>
    <property type="match status" value="1"/>
</dbReference>
<dbReference type="GeneID" id="110800305"/>
<gene>
    <name evidence="3" type="primary">LOC110800305</name>
</gene>
<sequence length="366" mass="41940">MPVEAESICPLSNDILYDILGRLDGATLASAACTCASFSSISKEEKIWENVCNSLWPSVNRDDVRNLIRSIGGFRKFYSDSYPLIVNKDLGLDSFLEYPEEWPEADYYEDFEEYESITPSDFVSLVDIRYKDKTIFSKVLWGISESDVLGRWFYNAPFHIELGSSDVSNNAGKVIISGEDGLPQIESVDNERKEGKLWVELRDRLRLSWIIVNKKVKQAANVSSLIPLGVQRHWPSDKDFLVRFGSVLPAKGILPCQVVECILVVKFRMFKNTTSNFVNLEMTQVRMQLEDMEGFHLNGRNTLMVLKKALSCRKTRNYSEVLESCNLYSRVRSEIKEEKLRNESRIDKMCILTGVVVVVTFWFCIL</sequence>
<dbReference type="KEGG" id="soe:110800305"/>
<dbReference type="InterPro" id="IPR001810">
    <property type="entry name" value="F-box_dom"/>
</dbReference>
<keyword evidence="2" id="KW-1185">Reference proteome</keyword>
<protein>
    <submittedName>
        <fullName evidence="3">Probable F-box protein At2g36090</fullName>
    </submittedName>
</protein>
<dbReference type="InterPro" id="IPR036047">
    <property type="entry name" value="F-box-like_dom_sf"/>
</dbReference>
<reference evidence="2" key="1">
    <citation type="journal article" date="2021" name="Nat. Commun.">
        <title>Genomic analyses provide insights into spinach domestication and the genetic basis of agronomic traits.</title>
        <authorList>
            <person name="Cai X."/>
            <person name="Sun X."/>
            <person name="Xu C."/>
            <person name="Sun H."/>
            <person name="Wang X."/>
            <person name="Ge C."/>
            <person name="Zhang Z."/>
            <person name="Wang Q."/>
            <person name="Fei Z."/>
            <person name="Jiao C."/>
            <person name="Wang Q."/>
        </authorList>
    </citation>
    <scope>NUCLEOTIDE SEQUENCE [LARGE SCALE GENOMIC DNA]</scope>
    <source>
        <strain evidence="2">cv. Varoflay</strain>
    </source>
</reference>
<dbReference type="OrthoDB" id="1907273at2759"/>
<accession>A0A9R0K7F3</accession>
<organism evidence="2 3">
    <name type="scientific">Spinacia oleracea</name>
    <name type="common">Spinach</name>
    <dbReference type="NCBI Taxonomy" id="3562"/>
    <lineage>
        <taxon>Eukaryota</taxon>
        <taxon>Viridiplantae</taxon>
        <taxon>Streptophyta</taxon>
        <taxon>Embryophyta</taxon>
        <taxon>Tracheophyta</taxon>
        <taxon>Spermatophyta</taxon>
        <taxon>Magnoliopsida</taxon>
        <taxon>eudicotyledons</taxon>
        <taxon>Gunneridae</taxon>
        <taxon>Pentapetalae</taxon>
        <taxon>Caryophyllales</taxon>
        <taxon>Chenopodiaceae</taxon>
        <taxon>Chenopodioideae</taxon>
        <taxon>Anserineae</taxon>
        <taxon>Spinacia</taxon>
    </lineage>
</organism>
<dbReference type="Proteomes" id="UP000813463">
    <property type="component" value="Chromosome 3"/>
</dbReference>
<evidence type="ECO:0000259" key="1">
    <source>
        <dbReference type="Pfam" id="PF12937"/>
    </source>
</evidence>
<proteinExistence type="predicted"/>
<dbReference type="Pfam" id="PF12937">
    <property type="entry name" value="F-box-like"/>
    <property type="match status" value="1"/>
</dbReference>
<dbReference type="SUPFAM" id="SSF81383">
    <property type="entry name" value="F-box domain"/>
    <property type="match status" value="1"/>
</dbReference>